<feature type="compositionally biased region" description="Low complexity" evidence="2">
    <location>
        <begin position="379"/>
        <end position="393"/>
    </location>
</feature>
<dbReference type="PANTHER" id="PTHR46766">
    <property type="entry name" value="GLUTAMINE-RICH PROTEIN 2"/>
    <property type="match status" value="1"/>
</dbReference>
<feature type="transmembrane region" description="Helical" evidence="3">
    <location>
        <begin position="248"/>
        <end position="269"/>
    </location>
</feature>
<evidence type="ECO:0000313" key="7">
    <source>
        <dbReference type="Proteomes" id="UP000192739"/>
    </source>
</evidence>
<dbReference type="InterPro" id="IPR000030">
    <property type="entry name" value="PPE_dom"/>
</dbReference>
<keyword evidence="7" id="KW-1185">Reference proteome</keyword>
<evidence type="ECO:0000256" key="1">
    <source>
        <dbReference type="ARBA" id="ARBA00010652"/>
    </source>
</evidence>
<proteinExistence type="inferred from homology"/>
<dbReference type="EMBL" id="MVHT01000029">
    <property type="protein sequence ID" value="ORB05571.1"/>
    <property type="molecule type" value="Genomic_DNA"/>
</dbReference>
<dbReference type="GO" id="GO:0052572">
    <property type="term" value="P:response to host immune response"/>
    <property type="evidence" value="ECO:0007669"/>
    <property type="project" value="TreeGrafter"/>
</dbReference>
<keyword evidence="3" id="KW-0472">Membrane</keyword>
<evidence type="ECO:0000313" key="6">
    <source>
        <dbReference type="EMBL" id="ORB05571.1"/>
    </source>
</evidence>
<dbReference type="InterPro" id="IPR043641">
    <property type="entry name" value="PPE-PPW_C"/>
</dbReference>
<dbReference type="InterPro" id="IPR038332">
    <property type="entry name" value="PPE_sf"/>
</dbReference>
<feature type="domain" description="PPE-PPW subfamily C-terminal" evidence="5">
    <location>
        <begin position="435"/>
        <end position="482"/>
    </location>
</feature>
<gene>
    <name evidence="6" type="ORF">BST27_12605</name>
</gene>
<dbReference type="Pfam" id="PF00823">
    <property type="entry name" value="PPE"/>
    <property type="match status" value="1"/>
</dbReference>
<feature type="domain" description="PPE" evidence="4">
    <location>
        <begin position="4"/>
        <end position="166"/>
    </location>
</feature>
<dbReference type="Pfam" id="PF18878">
    <property type="entry name" value="PPE-PPW"/>
    <property type="match status" value="1"/>
</dbReference>
<protein>
    <submittedName>
        <fullName evidence="6">PPE family protein</fullName>
    </submittedName>
</protein>
<name>A0A1E3SM18_MYCIE</name>
<dbReference type="Gene3D" id="1.20.1260.20">
    <property type="entry name" value="PPE superfamily"/>
    <property type="match status" value="1"/>
</dbReference>
<dbReference type="SUPFAM" id="SSF140459">
    <property type="entry name" value="PE/PPE dimer-like"/>
    <property type="match status" value="1"/>
</dbReference>
<dbReference type="PANTHER" id="PTHR46766:SF1">
    <property type="entry name" value="GLUTAMINE-RICH PROTEIN 2"/>
    <property type="match status" value="1"/>
</dbReference>
<keyword evidence="3" id="KW-1133">Transmembrane helix</keyword>
<comment type="caution">
    <text evidence="6">The sequence shown here is derived from an EMBL/GenBank/DDBJ whole genome shotgun (WGS) entry which is preliminary data.</text>
</comment>
<feature type="compositionally biased region" description="Basic residues" evidence="2">
    <location>
        <begin position="397"/>
        <end position="406"/>
    </location>
</feature>
<sequence length="498" mass="50312">MIVWMAAPPEVHSTLLNSGPGPGSLLAAAAQWAALSDEYAVTAAELSGLLSEVLGGTWAGPSSAQYAAAHTPFLAWLTEASGRSAEAATQHETAAAAYSAALAAMPTPAELAANRALLGTLVATNFFGINTIPITVTEADYSRMWVQAATVMGVYQTVSTGALSAVQPVSPAPTIVTPSPAAAAKPRPNTITVLGVSFYDPIADLFSWSEHFSMNWAALKGLLLNPAGTVVQLITDFAASPATAAVTWMPLFYVFAYAFAFALMGTPMYTAVMAPQGAIPLVLSLALCAIAMAPAELVAAVPALPADQQVVTVASIAPSGTTAGGALATPSPAPQAPVTTSTIASAPAAGAPGLAYLVAGPDLGPGPVLGPQVRSKATVSAPAASIPTAAAADARGKSKARRRRRDGLKERGHRNEYMTLDDTPDVPAEELVDVTASTAGAGPLGFTGTATKSTASGAIGLITLAGDTLGSGLSVPMTPATWKLLDADDRTSADEGRR</sequence>
<organism evidence="6 7">
    <name type="scientific">Mycobacterium intermedium</name>
    <dbReference type="NCBI Taxonomy" id="28445"/>
    <lineage>
        <taxon>Bacteria</taxon>
        <taxon>Bacillati</taxon>
        <taxon>Actinomycetota</taxon>
        <taxon>Actinomycetes</taxon>
        <taxon>Mycobacteriales</taxon>
        <taxon>Mycobacteriaceae</taxon>
        <taxon>Mycobacterium</taxon>
        <taxon>Mycobacterium simiae complex</taxon>
    </lineage>
</organism>
<dbReference type="STRING" id="28445.BHQ20_01840"/>
<feature type="region of interest" description="Disordered" evidence="2">
    <location>
        <begin position="379"/>
        <end position="427"/>
    </location>
</feature>
<evidence type="ECO:0000256" key="3">
    <source>
        <dbReference type="SAM" id="Phobius"/>
    </source>
</evidence>
<reference evidence="6 7" key="1">
    <citation type="submission" date="2017-02" db="EMBL/GenBank/DDBJ databases">
        <title>The new phylogeny of genus Mycobacterium.</title>
        <authorList>
            <person name="Tortoli E."/>
            <person name="Trovato A."/>
            <person name="Cirillo D.M."/>
        </authorList>
    </citation>
    <scope>NUCLEOTIDE SEQUENCE [LARGE SCALE GENOMIC DNA]</scope>
    <source>
        <strain evidence="6 7">DSM 44049</strain>
    </source>
</reference>
<evidence type="ECO:0000256" key="2">
    <source>
        <dbReference type="SAM" id="MobiDB-lite"/>
    </source>
</evidence>
<dbReference type="AlphaFoldDB" id="A0A1E3SM18"/>
<accession>A0A1E3SM18</accession>
<keyword evidence="3" id="KW-0812">Transmembrane</keyword>
<dbReference type="FunFam" id="1.20.1260.20:FF:000001">
    <property type="entry name" value="PPE family protein PPE41"/>
    <property type="match status" value="1"/>
</dbReference>
<dbReference type="Proteomes" id="UP000192739">
    <property type="component" value="Unassembled WGS sequence"/>
</dbReference>
<evidence type="ECO:0000259" key="4">
    <source>
        <dbReference type="Pfam" id="PF00823"/>
    </source>
</evidence>
<comment type="similarity">
    <text evidence="1">Belongs to the mycobacterial PPE family.</text>
</comment>
<evidence type="ECO:0000259" key="5">
    <source>
        <dbReference type="Pfam" id="PF18878"/>
    </source>
</evidence>
<feature type="transmembrane region" description="Helical" evidence="3">
    <location>
        <begin position="281"/>
        <end position="304"/>
    </location>
</feature>
<feature type="compositionally biased region" description="Basic and acidic residues" evidence="2">
    <location>
        <begin position="407"/>
        <end position="416"/>
    </location>
</feature>